<dbReference type="AlphaFoldDB" id="A0A0H5R5C0"/>
<accession>A0A0H5R5C0</accession>
<protein>
    <submittedName>
        <fullName evidence="1">Uncharacterized protein</fullName>
    </submittedName>
</protein>
<evidence type="ECO:0000313" key="1">
    <source>
        <dbReference type="EMBL" id="CRZ09360.1"/>
    </source>
</evidence>
<reference evidence="1" key="1">
    <citation type="submission" date="2015-04" db="EMBL/GenBank/DDBJ databases">
        <title>The genome sequence of the plant pathogenic Rhizarian Plasmodiophora brassicae reveals insights in its biotrophic life cycle and the origin of chitin synthesis.</title>
        <authorList>
            <person name="Schwelm A."/>
            <person name="Fogelqvist J."/>
            <person name="Knaust A."/>
            <person name="Julke S."/>
            <person name="Lilja T."/>
            <person name="Dhandapani V."/>
            <person name="Bonilla-Rosso G."/>
            <person name="Karlsson M."/>
            <person name="Shevchenko A."/>
            <person name="Choi S.R."/>
            <person name="Kim H.G."/>
            <person name="Park J.Y."/>
            <person name="Lim Y.P."/>
            <person name="Ludwig-Muller J."/>
            <person name="Dixelius C."/>
        </authorList>
    </citation>
    <scope>NUCLEOTIDE SEQUENCE</scope>
    <source>
        <tissue evidence="1">Potato root galls</tissue>
    </source>
</reference>
<dbReference type="EMBL" id="HACM01008918">
    <property type="protein sequence ID" value="CRZ09360.1"/>
    <property type="molecule type" value="Transcribed_RNA"/>
</dbReference>
<organism evidence="1">
    <name type="scientific">Spongospora subterranea</name>
    <dbReference type="NCBI Taxonomy" id="70186"/>
    <lineage>
        <taxon>Eukaryota</taxon>
        <taxon>Sar</taxon>
        <taxon>Rhizaria</taxon>
        <taxon>Endomyxa</taxon>
        <taxon>Phytomyxea</taxon>
        <taxon>Plasmodiophorida</taxon>
        <taxon>Plasmodiophoridae</taxon>
        <taxon>Spongospora</taxon>
    </lineage>
</organism>
<proteinExistence type="predicted"/>
<feature type="non-terminal residue" evidence="1">
    <location>
        <position position="1"/>
    </location>
</feature>
<feature type="non-terminal residue" evidence="1">
    <location>
        <position position="108"/>
    </location>
</feature>
<name>A0A0H5R5C0_9EUKA</name>
<sequence length="108" mass="12658">IEMFKAALPNTVNTDGYVNHVNNDDDLLRYRVWDDQLQKLLFLGAGPFALHHASKDSMFKMIIRHMIIRRIITPGRLHRAIKKERLTAIQNFCESLSCTFWDMSDFFS</sequence>